<dbReference type="GO" id="GO:0005524">
    <property type="term" value="F:ATP binding"/>
    <property type="evidence" value="ECO:0007669"/>
    <property type="project" value="UniProtKB-KW"/>
</dbReference>
<keyword evidence="1" id="KW-0813">Transport</keyword>
<evidence type="ECO:0000256" key="3">
    <source>
        <dbReference type="ARBA" id="ARBA00022840"/>
    </source>
</evidence>
<evidence type="ECO:0000259" key="5">
    <source>
        <dbReference type="PROSITE" id="PS50893"/>
    </source>
</evidence>
<evidence type="ECO:0000313" key="7">
    <source>
        <dbReference type="Proteomes" id="UP000297891"/>
    </source>
</evidence>
<dbReference type="EMBL" id="RQFP01000014">
    <property type="protein sequence ID" value="TGK91883.1"/>
    <property type="molecule type" value="Genomic_DNA"/>
</dbReference>
<feature type="coiled-coil region" evidence="4">
    <location>
        <begin position="270"/>
        <end position="297"/>
    </location>
</feature>
<gene>
    <name evidence="6" type="ORF">EHQ30_17000</name>
</gene>
<evidence type="ECO:0000256" key="1">
    <source>
        <dbReference type="ARBA" id="ARBA00022448"/>
    </source>
</evidence>
<dbReference type="SMART" id="SM00382">
    <property type="entry name" value="AAA"/>
    <property type="match status" value="1"/>
</dbReference>
<dbReference type="AlphaFoldDB" id="A0A5F1Z4H5"/>
<dbReference type="PROSITE" id="PS50893">
    <property type="entry name" value="ABC_TRANSPORTER_2"/>
    <property type="match status" value="1"/>
</dbReference>
<evidence type="ECO:0000313" key="6">
    <source>
        <dbReference type="EMBL" id="TGK91883.1"/>
    </source>
</evidence>
<keyword evidence="7" id="KW-1185">Reference proteome</keyword>
<dbReference type="InterPro" id="IPR050763">
    <property type="entry name" value="ABC_transporter_ATP-binding"/>
</dbReference>
<organism evidence="6 7">
    <name type="scientific">Leptospira brenneri</name>
    <dbReference type="NCBI Taxonomy" id="2023182"/>
    <lineage>
        <taxon>Bacteria</taxon>
        <taxon>Pseudomonadati</taxon>
        <taxon>Spirochaetota</taxon>
        <taxon>Spirochaetia</taxon>
        <taxon>Leptospirales</taxon>
        <taxon>Leptospiraceae</taxon>
        <taxon>Leptospira</taxon>
    </lineage>
</organism>
<dbReference type="InterPro" id="IPR003593">
    <property type="entry name" value="AAA+_ATPase"/>
</dbReference>
<dbReference type="InterPro" id="IPR027417">
    <property type="entry name" value="P-loop_NTPase"/>
</dbReference>
<dbReference type="GO" id="GO:0016887">
    <property type="term" value="F:ATP hydrolysis activity"/>
    <property type="evidence" value="ECO:0007669"/>
    <property type="project" value="InterPro"/>
</dbReference>
<keyword evidence="2" id="KW-0547">Nucleotide-binding</keyword>
<keyword evidence="4" id="KW-0175">Coiled coil</keyword>
<dbReference type="Gene3D" id="3.40.50.300">
    <property type="entry name" value="P-loop containing nucleotide triphosphate hydrolases"/>
    <property type="match status" value="1"/>
</dbReference>
<comment type="caution">
    <text evidence="6">The sequence shown here is derived from an EMBL/GenBank/DDBJ whole genome shotgun (WGS) entry which is preliminary data.</text>
</comment>
<dbReference type="SUPFAM" id="SSF52540">
    <property type="entry name" value="P-loop containing nucleoside triphosphate hydrolases"/>
    <property type="match status" value="1"/>
</dbReference>
<evidence type="ECO:0000256" key="2">
    <source>
        <dbReference type="ARBA" id="ARBA00022741"/>
    </source>
</evidence>
<protein>
    <submittedName>
        <fullName evidence="6">ABC transporter ATP-binding protein</fullName>
    </submittedName>
</protein>
<name>A0A5F1Z4H5_9LEPT</name>
<dbReference type="Pfam" id="PF00005">
    <property type="entry name" value="ABC_tran"/>
    <property type="match status" value="1"/>
</dbReference>
<dbReference type="RefSeq" id="WP_135677247.1">
    <property type="nucleotide sequence ID" value="NZ_RQFP01000014.1"/>
</dbReference>
<dbReference type="PANTHER" id="PTHR42711">
    <property type="entry name" value="ABC TRANSPORTER ATP-BINDING PROTEIN"/>
    <property type="match status" value="1"/>
</dbReference>
<accession>A0A5F1Z4H5</accession>
<dbReference type="Proteomes" id="UP000297891">
    <property type="component" value="Unassembled WGS sequence"/>
</dbReference>
<dbReference type="CDD" id="cd03263">
    <property type="entry name" value="ABC_subfamily_A"/>
    <property type="match status" value="1"/>
</dbReference>
<reference evidence="6" key="1">
    <citation type="journal article" date="2019" name="PLoS Negl. Trop. Dis.">
        <title>Revisiting the worldwide diversity of Leptospira species in the environment.</title>
        <authorList>
            <person name="Vincent A.T."/>
            <person name="Schiettekatte O."/>
            <person name="Bourhy P."/>
            <person name="Veyrier F.J."/>
            <person name="Picardeau M."/>
        </authorList>
    </citation>
    <scope>NUCLEOTIDE SEQUENCE [LARGE SCALE GENOMIC DNA]</scope>
    <source>
        <strain evidence="6">201800277</strain>
    </source>
</reference>
<dbReference type="InterPro" id="IPR003439">
    <property type="entry name" value="ABC_transporter-like_ATP-bd"/>
</dbReference>
<feature type="domain" description="ABC transporter" evidence="5">
    <location>
        <begin position="6"/>
        <end position="237"/>
    </location>
</feature>
<dbReference type="OrthoDB" id="9804819at2"/>
<keyword evidence="3 6" id="KW-0067">ATP-binding</keyword>
<sequence>MSEYAIELDGLEKTYPNGVKALRSIDLKVESGDFFALLGPNGAGKSTTIGILSSLINKTGGKVKIFGTDIDTELDLAKTYLGIVPQEFNFGIFEAVEQILINQAGFYGIPYKEAKNKVEYYLEKLSLIDKRKSAAGQLSGGMKRRLMIARALIHDPKLLILDEPTAGVDIEIRRSMWEFLKELNQAGKTIILTTHYLEEAESLCKNIAIIDKGEIVENTSMKKLLHRLDKETFIIDLKKSFKTKPQSKKFDLVWLDDHSLEVQLEKKESVNQLFTELTKLNLEVLSLRNKSNRLEELFLSLTGKN</sequence>
<dbReference type="PANTHER" id="PTHR42711:SF15">
    <property type="entry name" value="ABC-TYPE MULTIDRUG TRANSPORT SYSTEM, ATPASE COMPONENT"/>
    <property type="match status" value="1"/>
</dbReference>
<evidence type="ECO:0000256" key="4">
    <source>
        <dbReference type="SAM" id="Coils"/>
    </source>
</evidence>
<dbReference type="InterPro" id="IPR017871">
    <property type="entry name" value="ABC_transporter-like_CS"/>
</dbReference>
<dbReference type="PROSITE" id="PS00211">
    <property type="entry name" value="ABC_TRANSPORTER_1"/>
    <property type="match status" value="1"/>
</dbReference>
<proteinExistence type="predicted"/>